<evidence type="ECO:0000259" key="4">
    <source>
        <dbReference type="Pfam" id="PF19040"/>
    </source>
</evidence>
<dbReference type="GO" id="GO:0016747">
    <property type="term" value="F:acyltransferase activity, transferring groups other than amino-acyl groups"/>
    <property type="evidence" value="ECO:0007669"/>
    <property type="project" value="InterPro"/>
</dbReference>
<feature type="transmembrane region" description="Helical" evidence="2">
    <location>
        <begin position="341"/>
        <end position="360"/>
    </location>
</feature>
<evidence type="ECO:0000313" key="5">
    <source>
        <dbReference type="EMBL" id="ANP28466.1"/>
    </source>
</evidence>
<feature type="compositionally biased region" description="Low complexity" evidence="1">
    <location>
        <begin position="89"/>
        <end position="101"/>
    </location>
</feature>
<evidence type="ECO:0008006" key="7">
    <source>
        <dbReference type="Google" id="ProtNLM"/>
    </source>
</evidence>
<dbReference type="Pfam" id="PF01757">
    <property type="entry name" value="Acyl_transf_3"/>
    <property type="match status" value="1"/>
</dbReference>
<accession>A0A1B0ZKJ3</accession>
<reference evidence="5 6" key="1">
    <citation type="submission" date="2015-06" db="EMBL/GenBank/DDBJ databases">
        <title>Investigation of pathophysiology for high-risk pregnancy and development of treatment modality based on it.</title>
        <authorList>
            <person name="Kim B.-C."/>
            <person name="Lim S."/>
        </authorList>
    </citation>
    <scope>NUCLEOTIDE SEQUENCE [LARGE SCALE GENOMIC DNA]</scope>
    <source>
        <strain evidence="5 6">AD1-86</strain>
    </source>
</reference>
<dbReference type="STRING" id="1630135.DAD186_19160"/>
<dbReference type="GO" id="GO:0016020">
    <property type="term" value="C:membrane"/>
    <property type="evidence" value="ECO:0007669"/>
    <property type="project" value="TreeGrafter"/>
</dbReference>
<evidence type="ECO:0000256" key="1">
    <source>
        <dbReference type="SAM" id="MobiDB-lite"/>
    </source>
</evidence>
<dbReference type="InterPro" id="IPR002656">
    <property type="entry name" value="Acyl_transf_3_dom"/>
</dbReference>
<dbReference type="AlphaFoldDB" id="A0A1B0ZKJ3"/>
<gene>
    <name evidence="5" type="ORF">DAD186_19160</name>
</gene>
<dbReference type="Pfam" id="PF19040">
    <property type="entry name" value="SGNH"/>
    <property type="match status" value="1"/>
</dbReference>
<evidence type="ECO:0000259" key="3">
    <source>
        <dbReference type="Pfam" id="PF01757"/>
    </source>
</evidence>
<dbReference type="InterPro" id="IPR043968">
    <property type="entry name" value="SGNH"/>
</dbReference>
<feature type="transmembrane region" description="Helical" evidence="2">
    <location>
        <begin position="366"/>
        <end position="389"/>
    </location>
</feature>
<name>A0A1B0ZKJ3_9MICO</name>
<feature type="transmembrane region" description="Helical" evidence="2">
    <location>
        <begin position="237"/>
        <end position="257"/>
    </location>
</feature>
<feature type="transmembrane region" description="Helical" evidence="2">
    <location>
        <begin position="134"/>
        <end position="152"/>
    </location>
</feature>
<feature type="transmembrane region" description="Helical" evidence="2">
    <location>
        <begin position="269"/>
        <end position="291"/>
    </location>
</feature>
<proteinExistence type="predicted"/>
<feature type="transmembrane region" description="Helical" evidence="2">
    <location>
        <begin position="303"/>
        <end position="321"/>
    </location>
</feature>
<dbReference type="EMBL" id="CP012117">
    <property type="protein sequence ID" value="ANP28466.1"/>
    <property type="molecule type" value="Genomic_DNA"/>
</dbReference>
<protein>
    <recommendedName>
        <fullName evidence="7">Acyltransferase</fullName>
    </recommendedName>
</protein>
<feature type="transmembrane region" description="Helical" evidence="2">
    <location>
        <begin position="473"/>
        <end position="494"/>
    </location>
</feature>
<organism evidence="5 6">
    <name type="scientific">Dermabacter vaginalis</name>
    <dbReference type="NCBI Taxonomy" id="1630135"/>
    <lineage>
        <taxon>Bacteria</taxon>
        <taxon>Bacillati</taxon>
        <taxon>Actinomycetota</taxon>
        <taxon>Actinomycetes</taxon>
        <taxon>Micrococcales</taxon>
        <taxon>Dermabacteraceae</taxon>
        <taxon>Dermabacter</taxon>
    </lineage>
</organism>
<feature type="transmembrane region" description="Helical" evidence="2">
    <location>
        <begin position="432"/>
        <end position="452"/>
    </location>
</feature>
<dbReference type="GO" id="GO:0009103">
    <property type="term" value="P:lipopolysaccharide biosynthetic process"/>
    <property type="evidence" value="ECO:0007669"/>
    <property type="project" value="TreeGrafter"/>
</dbReference>
<keyword evidence="2" id="KW-1133">Transmembrane helix</keyword>
<dbReference type="PANTHER" id="PTHR23028">
    <property type="entry name" value="ACETYLTRANSFERASE"/>
    <property type="match status" value="1"/>
</dbReference>
<feature type="transmembrane region" description="Helical" evidence="2">
    <location>
        <begin position="173"/>
        <end position="192"/>
    </location>
</feature>
<feature type="domain" description="Acyltransferase 3" evidence="3">
    <location>
        <begin position="109"/>
        <end position="452"/>
    </location>
</feature>
<keyword evidence="2" id="KW-0812">Transmembrane</keyword>
<dbReference type="InterPro" id="IPR050879">
    <property type="entry name" value="Acyltransferase_3"/>
</dbReference>
<sequence>MANARGHRAPSTSEGAPNFALEDFVQDAQEPALENLDDFSWVQEAEERESEDIAAWGAAEDTGEPFVWYQEPQVAEQASDSPAPGHDTPAAPTPRASAPKAQPSHFRPEIEGLRAVSVFMIVVYHVWLGRVSGGVDVFLFISAFLLGSSFARRLDARKPFGPVRYWLRTFTRLMPPATIAILGTLLGSYLILPESSWQTVISHAIASATYIQNIWLSITSVDYYALDASTASPLQHFWSLSLQGQVFLTWPLLFIAAKYAARKSAHPRRVAFGFFAVIAAASFAFSIYYTATHQSSAYFSTPARAWEVACGTLLALSLPTLDRLLGSARPGSPTAPRHRTLRAFAGWVGFALLVSLGIVLNVQGLFPGWIALWPLTGAGLIIVAGYSGTSWGFDRVLTMKLPRALASSSYSLYLVHWPILILWLAHSGQKRAGAIDGLLVIAGSMALAWILSTIVDSRFRKPSWKSAPWWRSLTVIGTCLALVLGGALGLRGYLASQQTSDPITADSPESSRVLTEPFNPDTLSPKGFELDDQWPSLPHLCDDPSGVLVATKDIPCETLRPLDAKTNATVLVVGSSHSRQFIPALLAEAQAHNWQIINFTKNACTFREDSSLEDGEYCKGYFDQVMKAIDAHEPDLVLMTSTKATPTGTGEAVPEGTREGIQAVLDKGVNVLALRDAPRWPTSLYTCAESVINAGGKPMRADDECGANLSSKLAEEDPSAALDGMTGESDAKLYRMDLSDLICPDGRCAPIQGNAYVYMDDNHLTRTFTSGIAQKVSARFERLGIPLEGNAGRAGSDGGGA</sequence>
<evidence type="ECO:0000256" key="2">
    <source>
        <dbReference type="SAM" id="Phobius"/>
    </source>
</evidence>
<dbReference type="KEGG" id="dva:DAD186_19160"/>
<feature type="transmembrane region" description="Helical" evidence="2">
    <location>
        <begin position="410"/>
        <end position="426"/>
    </location>
</feature>
<feature type="domain" description="SGNH" evidence="4">
    <location>
        <begin position="564"/>
        <end position="767"/>
    </location>
</feature>
<feature type="region of interest" description="Disordered" evidence="1">
    <location>
        <begin position="74"/>
        <end position="104"/>
    </location>
</feature>
<dbReference type="RefSeq" id="WP_082991176.1">
    <property type="nucleotide sequence ID" value="NZ_CP012117.1"/>
</dbReference>
<dbReference type="PATRIC" id="fig|1630135.4.peg.1912"/>
<dbReference type="PANTHER" id="PTHR23028:SF53">
    <property type="entry name" value="ACYL_TRANSF_3 DOMAIN-CONTAINING PROTEIN"/>
    <property type="match status" value="1"/>
</dbReference>
<keyword evidence="2" id="KW-0472">Membrane</keyword>
<dbReference type="Proteomes" id="UP000092596">
    <property type="component" value="Chromosome"/>
</dbReference>
<evidence type="ECO:0000313" key="6">
    <source>
        <dbReference type="Proteomes" id="UP000092596"/>
    </source>
</evidence>